<dbReference type="GO" id="GO:0033038">
    <property type="term" value="F:bitter taste receptor activity"/>
    <property type="evidence" value="ECO:0007669"/>
    <property type="project" value="InterPro"/>
</dbReference>
<comment type="similarity">
    <text evidence="2 11">Belongs to the G-protein coupled receptor T2R family.</text>
</comment>
<evidence type="ECO:0000256" key="3">
    <source>
        <dbReference type="ARBA" id="ARBA00022480"/>
    </source>
</evidence>
<dbReference type="InterPro" id="IPR007960">
    <property type="entry name" value="TAS2R"/>
</dbReference>
<comment type="subcellular location">
    <subcellularLocation>
        <location evidence="1 12">Membrane</location>
        <topology evidence="1 12">Multi-pass membrane protein</topology>
    </subcellularLocation>
</comment>
<gene>
    <name evidence="14" type="ORF">GDO81_023126</name>
</gene>
<feature type="transmembrane region" description="Helical" evidence="13">
    <location>
        <begin position="219"/>
        <end position="241"/>
    </location>
</feature>
<evidence type="ECO:0000256" key="12">
    <source>
        <dbReference type="RuleBase" id="RU004424"/>
    </source>
</evidence>
<dbReference type="GO" id="GO:0004930">
    <property type="term" value="F:G protein-coupled receptor activity"/>
    <property type="evidence" value="ECO:0007669"/>
    <property type="project" value="UniProtKB-KW"/>
</dbReference>
<keyword evidence="4 12" id="KW-0716">Sensory transduction</keyword>
<keyword evidence="9 12" id="KW-0675">Receptor</keyword>
<feature type="transmembrane region" description="Helical" evidence="13">
    <location>
        <begin position="253"/>
        <end position="272"/>
    </location>
</feature>
<dbReference type="PANTHER" id="PTHR11394:SF155">
    <property type="entry name" value="TASTE RECEPTOR TYPE 2"/>
    <property type="match status" value="1"/>
</dbReference>
<keyword evidence="15" id="KW-1185">Reference proteome</keyword>
<organism evidence="14 15">
    <name type="scientific">Engystomops pustulosus</name>
    <name type="common">Tungara frog</name>
    <name type="synonym">Physalaemus pustulosus</name>
    <dbReference type="NCBI Taxonomy" id="76066"/>
    <lineage>
        <taxon>Eukaryota</taxon>
        <taxon>Metazoa</taxon>
        <taxon>Chordata</taxon>
        <taxon>Craniata</taxon>
        <taxon>Vertebrata</taxon>
        <taxon>Euteleostomi</taxon>
        <taxon>Amphibia</taxon>
        <taxon>Batrachia</taxon>
        <taxon>Anura</taxon>
        <taxon>Neobatrachia</taxon>
        <taxon>Hyloidea</taxon>
        <taxon>Leptodactylidae</taxon>
        <taxon>Leiuperinae</taxon>
        <taxon>Engystomops</taxon>
    </lineage>
</organism>
<sequence length="297" mass="33928">MVSLKFLIIVDTTSLLFLFPCNIFIFMVNILDWKKKRMLQISDVIITGISVSNLVFGGMRLLRCFSIIYNITSTIIVIFGFNLMSVSCNIWFSTWLCVYFCLKIVKIHNSFYIYLQRTFHKMLPWLLVLSVVESLLLSFYVAVNSSKREFFNGQLYSPTLNVSTSIQSAEVSFSLYLMFSLVALVLFASSCFTITYTLCRHIKVLKNNEQGFQSSSTEAHIRATIIVVSLFVLCTMLFSNVTIAATKLLADKIRHFIIVLNYVCGVLSYVGLIKGNSKLHKTLRKIIHRLTFSRPST</sequence>
<dbReference type="Proteomes" id="UP000824782">
    <property type="component" value="Unassembled WGS sequence"/>
</dbReference>
<keyword evidence="10 12" id="KW-0807">Transducer</keyword>
<evidence type="ECO:0000256" key="4">
    <source>
        <dbReference type="ARBA" id="ARBA00022606"/>
    </source>
</evidence>
<dbReference type="PANTHER" id="PTHR11394">
    <property type="entry name" value="TASTE RECEPTOR TYPE 2"/>
    <property type="match status" value="1"/>
</dbReference>
<evidence type="ECO:0000313" key="14">
    <source>
        <dbReference type="EMBL" id="KAG8549012.1"/>
    </source>
</evidence>
<dbReference type="AlphaFoldDB" id="A0AAV6ZHZ3"/>
<evidence type="ECO:0000256" key="1">
    <source>
        <dbReference type="ARBA" id="ARBA00004141"/>
    </source>
</evidence>
<keyword evidence="3 12" id="KW-0919">Taste</keyword>
<evidence type="ECO:0000256" key="9">
    <source>
        <dbReference type="ARBA" id="ARBA00023170"/>
    </source>
</evidence>
<evidence type="ECO:0000256" key="8">
    <source>
        <dbReference type="ARBA" id="ARBA00023136"/>
    </source>
</evidence>
<protein>
    <recommendedName>
        <fullName evidence="12">Taste receptor type 2</fullName>
    </recommendedName>
</protein>
<name>A0AAV6ZHZ3_ENGPU</name>
<keyword evidence="7 12" id="KW-0297">G-protein coupled receptor</keyword>
<feature type="transmembrane region" description="Helical" evidence="13">
    <location>
        <begin position="75"/>
        <end position="102"/>
    </location>
</feature>
<evidence type="ECO:0000313" key="15">
    <source>
        <dbReference type="Proteomes" id="UP000824782"/>
    </source>
</evidence>
<dbReference type="GO" id="GO:0016020">
    <property type="term" value="C:membrane"/>
    <property type="evidence" value="ECO:0007669"/>
    <property type="project" value="UniProtKB-SubCell"/>
</dbReference>
<evidence type="ECO:0000256" key="6">
    <source>
        <dbReference type="ARBA" id="ARBA00022989"/>
    </source>
</evidence>
<dbReference type="Gene3D" id="1.20.1070.10">
    <property type="entry name" value="Rhodopsin 7-helix transmembrane proteins"/>
    <property type="match status" value="1"/>
</dbReference>
<dbReference type="EMBL" id="WNYA01000269">
    <property type="protein sequence ID" value="KAG8549012.1"/>
    <property type="molecule type" value="Genomic_DNA"/>
</dbReference>
<comment type="caution">
    <text evidence="14">The sequence shown here is derived from an EMBL/GenBank/DDBJ whole genome shotgun (WGS) entry which is preliminary data.</text>
</comment>
<keyword evidence="5 12" id="KW-0812">Transmembrane</keyword>
<accession>A0AAV6ZHZ3</accession>
<feature type="transmembrane region" description="Helical" evidence="13">
    <location>
        <begin position="43"/>
        <end position="69"/>
    </location>
</feature>
<keyword evidence="8 12" id="KW-0472">Membrane</keyword>
<evidence type="ECO:0000256" key="13">
    <source>
        <dbReference type="SAM" id="Phobius"/>
    </source>
</evidence>
<keyword evidence="6 13" id="KW-1133">Transmembrane helix</keyword>
<evidence type="ECO:0000256" key="7">
    <source>
        <dbReference type="ARBA" id="ARBA00023040"/>
    </source>
</evidence>
<evidence type="ECO:0000256" key="2">
    <source>
        <dbReference type="ARBA" id="ARBA00007376"/>
    </source>
</evidence>
<evidence type="ECO:0000256" key="11">
    <source>
        <dbReference type="RuleBase" id="RU004423"/>
    </source>
</evidence>
<feature type="transmembrane region" description="Helical" evidence="13">
    <location>
        <begin position="6"/>
        <end position="31"/>
    </location>
</feature>
<reference evidence="14" key="1">
    <citation type="thesis" date="2020" institute="ProQuest LLC" country="789 East Eisenhower Parkway, Ann Arbor, MI, USA">
        <title>Comparative Genomics and Chromosome Evolution.</title>
        <authorList>
            <person name="Mudd A.B."/>
        </authorList>
    </citation>
    <scope>NUCLEOTIDE SEQUENCE</scope>
    <source>
        <strain evidence="14">237g6f4</strain>
        <tissue evidence="14">Blood</tissue>
    </source>
</reference>
<feature type="transmembrane region" description="Helical" evidence="13">
    <location>
        <begin position="173"/>
        <end position="198"/>
    </location>
</feature>
<evidence type="ECO:0000256" key="5">
    <source>
        <dbReference type="ARBA" id="ARBA00022692"/>
    </source>
</evidence>
<evidence type="ECO:0000256" key="10">
    <source>
        <dbReference type="ARBA" id="ARBA00023224"/>
    </source>
</evidence>
<proteinExistence type="inferred from homology"/>
<feature type="transmembrane region" description="Helical" evidence="13">
    <location>
        <begin position="123"/>
        <end position="143"/>
    </location>
</feature>
<dbReference type="Pfam" id="PF05296">
    <property type="entry name" value="TAS2R"/>
    <property type="match status" value="1"/>
</dbReference>